<sequence length="80" mass="9020">MALTATSEDSARAQINYVEQGISECRKNAHKLDREIDKVKSDIEKGFRMEDGPFIIGLDRALKSFNVQREAYYGGTFVCS</sequence>
<dbReference type="EMBL" id="CASHTH010000338">
    <property type="protein sequence ID" value="CAI7997947.1"/>
    <property type="molecule type" value="Genomic_DNA"/>
</dbReference>
<evidence type="ECO:0000313" key="1">
    <source>
        <dbReference type="EMBL" id="CAI7997947.1"/>
    </source>
</evidence>
<dbReference type="AlphaFoldDB" id="A0AA35VYC9"/>
<accession>A0AA35VYC9</accession>
<protein>
    <submittedName>
        <fullName evidence="1">Uncharacterized protein</fullName>
    </submittedName>
</protein>
<comment type="caution">
    <text evidence="1">The sequence shown here is derived from an EMBL/GenBank/DDBJ whole genome shotgun (WGS) entry which is preliminary data.</text>
</comment>
<evidence type="ECO:0000313" key="2">
    <source>
        <dbReference type="Proteomes" id="UP001174909"/>
    </source>
</evidence>
<keyword evidence="2" id="KW-1185">Reference proteome</keyword>
<reference evidence="1" key="1">
    <citation type="submission" date="2023-03" db="EMBL/GenBank/DDBJ databases">
        <authorList>
            <person name="Steffen K."/>
            <person name="Cardenas P."/>
        </authorList>
    </citation>
    <scope>NUCLEOTIDE SEQUENCE</scope>
</reference>
<organism evidence="1 2">
    <name type="scientific">Geodia barretti</name>
    <name type="common">Barrett's horny sponge</name>
    <dbReference type="NCBI Taxonomy" id="519541"/>
    <lineage>
        <taxon>Eukaryota</taxon>
        <taxon>Metazoa</taxon>
        <taxon>Porifera</taxon>
        <taxon>Demospongiae</taxon>
        <taxon>Heteroscleromorpha</taxon>
        <taxon>Tetractinellida</taxon>
        <taxon>Astrophorina</taxon>
        <taxon>Geodiidae</taxon>
        <taxon>Geodia</taxon>
    </lineage>
</organism>
<proteinExistence type="predicted"/>
<name>A0AA35VYC9_GEOBA</name>
<gene>
    <name evidence="1" type="ORF">GBAR_LOCUS2287</name>
</gene>
<dbReference type="Proteomes" id="UP001174909">
    <property type="component" value="Unassembled WGS sequence"/>
</dbReference>